<name>A6IR04_RAT</name>
<dbReference type="SUPFAM" id="SSF48726">
    <property type="entry name" value="Immunoglobulin"/>
    <property type="match status" value="1"/>
</dbReference>
<reference evidence="3" key="2">
    <citation type="submission" date="2005-07" db="EMBL/GenBank/DDBJ databases">
        <authorList>
            <person name="Mural R.J."/>
            <person name="Li P.W."/>
            <person name="Adams M.D."/>
            <person name="Amanatides P.G."/>
            <person name="Baden-Tillson H."/>
            <person name="Barnstead M."/>
            <person name="Chin S.H."/>
            <person name="Dew I."/>
            <person name="Evans C.A."/>
            <person name="Ferriera S."/>
            <person name="Flanigan M."/>
            <person name="Fosler C."/>
            <person name="Glodek A."/>
            <person name="Gu Z."/>
            <person name="Holt R.A."/>
            <person name="Jennings D."/>
            <person name="Kraft C.L."/>
            <person name="Lu F."/>
            <person name="Nguyen T."/>
            <person name="Nusskern D.R."/>
            <person name="Pfannkoch C.M."/>
            <person name="Sitter C."/>
            <person name="Sutton G.G."/>
            <person name="Venter J.C."/>
            <person name="Wang Z."/>
            <person name="Woodage T."/>
            <person name="Zheng X.H."/>
            <person name="Zhong F."/>
        </authorList>
    </citation>
    <scope>NUCLEOTIDE SEQUENCE</scope>
    <source>
        <strain evidence="3">BN</strain>
    </source>
</reference>
<dbReference type="EMBL" id="CH473967">
    <property type="protein sequence ID" value="EDM11156.1"/>
    <property type="molecule type" value="Genomic_DNA"/>
</dbReference>
<keyword evidence="1" id="KW-0732">Signal</keyword>
<dbReference type="InterPro" id="IPR007110">
    <property type="entry name" value="Ig-like_dom"/>
</dbReference>
<evidence type="ECO:0000313" key="3">
    <source>
        <dbReference type="EMBL" id="EDM11156.1"/>
    </source>
</evidence>
<dbReference type="InterPro" id="IPR036179">
    <property type="entry name" value="Ig-like_dom_sf"/>
</dbReference>
<dbReference type="PROSITE" id="PS51257">
    <property type="entry name" value="PROKAR_LIPOPROTEIN"/>
    <property type="match status" value="1"/>
</dbReference>
<dbReference type="Proteomes" id="UP000234681">
    <property type="component" value="Chromosome 11"/>
</dbReference>
<dbReference type="InterPro" id="IPR013783">
    <property type="entry name" value="Ig-like_fold"/>
</dbReference>
<dbReference type="Pfam" id="PF13927">
    <property type="entry name" value="Ig_3"/>
    <property type="match status" value="1"/>
</dbReference>
<sequence length="180" mass="19457">MVTCRGEQPMLTLLWFLLAIAGCLADLNEVPQVTVQPMSTVQKLGGTVILGCVVEPPWVNVTWRFNGKELNGSDDALGVLITRGTLVIAALNNHTVGRYQCVARMPAGAVASVPATVTLAIAFFHNGLKYFLSLANSFFPSCLLFQVRCAFQRVCLQGASRREILSANDQRVSADSEDAL</sequence>
<reference evidence="3" key="1">
    <citation type="journal article" date="2005" name="Genome Res.">
        <title>Gene and alternative splicing annotation with AIR.</title>
        <authorList>
            <person name="Florea L."/>
            <person name="Di Francesco V."/>
            <person name="Miller J."/>
            <person name="Turner R."/>
            <person name="Yao A."/>
            <person name="Harris M."/>
            <person name="Walenz B."/>
            <person name="Mobarry C."/>
            <person name="Merkulov G.V."/>
            <person name="Charlab R."/>
            <person name="Dew I."/>
            <person name="Deng Z."/>
            <person name="Istrail S."/>
            <person name="Li P."/>
            <person name="Sutton G."/>
        </authorList>
    </citation>
    <scope>NUCLEOTIDE SEQUENCE</scope>
    <source>
        <strain evidence="3">BN</strain>
    </source>
</reference>
<feature type="signal peptide" evidence="1">
    <location>
        <begin position="1"/>
        <end position="25"/>
    </location>
</feature>
<organism evidence="3">
    <name type="scientific">Rattus norvegicus</name>
    <name type="common">Rat</name>
    <dbReference type="NCBI Taxonomy" id="10116"/>
    <lineage>
        <taxon>Eukaryota</taxon>
        <taxon>Metazoa</taxon>
        <taxon>Chordata</taxon>
        <taxon>Craniata</taxon>
        <taxon>Vertebrata</taxon>
        <taxon>Euteleostomi</taxon>
        <taxon>Mammalia</taxon>
        <taxon>Eutheria</taxon>
        <taxon>Euarchontoglires</taxon>
        <taxon>Glires</taxon>
        <taxon>Rodentia</taxon>
        <taxon>Myomorpha</taxon>
        <taxon>Muroidea</taxon>
        <taxon>Muridae</taxon>
        <taxon>Murinae</taxon>
        <taxon>Rattus</taxon>
    </lineage>
</organism>
<dbReference type="FunFam" id="2.60.40.10:FF:000737">
    <property type="entry name" value="brother of CDO isoform X1"/>
    <property type="match status" value="1"/>
</dbReference>
<feature type="domain" description="Ig-like" evidence="2">
    <location>
        <begin position="31"/>
        <end position="118"/>
    </location>
</feature>
<dbReference type="AlphaFoldDB" id="A6IR04"/>
<feature type="chain" id="PRO_5039947199" evidence="1">
    <location>
        <begin position="26"/>
        <end position="180"/>
    </location>
</feature>
<proteinExistence type="predicted"/>
<protein>
    <submittedName>
        <fullName evidence="3">Biregional cell adhesion molecule-related/down-regulated by oncogenes (Cdon) binding protein (Predicted), isoform CRA_a</fullName>
    </submittedName>
</protein>
<evidence type="ECO:0000256" key="1">
    <source>
        <dbReference type="SAM" id="SignalP"/>
    </source>
</evidence>
<dbReference type="SMART" id="SM00408">
    <property type="entry name" value="IGc2"/>
    <property type="match status" value="1"/>
</dbReference>
<evidence type="ECO:0000259" key="2">
    <source>
        <dbReference type="PROSITE" id="PS50835"/>
    </source>
</evidence>
<dbReference type="Gene3D" id="2.60.40.10">
    <property type="entry name" value="Immunoglobulins"/>
    <property type="match status" value="1"/>
</dbReference>
<dbReference type="PROSITE" id="PS50835">
    <property type="entry name" value="IG_LIKE"/>
    <property type="match status" value="1"/>
</dbReference>
<dbReference type="InterPro" id="IPR003598">
    <property type="entry name" value="Ig_sub2"/>
</dbReference>
<accession>A6IR04</accession>
<gene>
    <name evidence="3" type="primary">Boc_predicted</name>
    <name evidence="3" type="ORF">rCG_53042</name>
</gene>